<dbReference type="EMBL" id="CAJPEX010000830">
    <property type="protein sequence ID" value="CAG0917355.1"/>
    <property type="molecule type" value="Genomic_DNA"/>
</dbReference>
<organism evidence="2">
    <name type="scientific">Notodromas monacha</name>
    <dbReference type="NCBI Taxonomy" id="399045"/>
    <lineage>
        <taxon>Eukaryota</taxon>
        <taxon>Metazoa</taxon>
        <taxon>Ecdysozoa</taxon>
        <taxon>Arthropoda</taxon>
        <taxon>Crustacea</taxon>
        <taxon>Oligostraca</taxon>
        <taxon>Ostracoda</taxon>
        <taxon>Podocopa</taxon>
        <taxon>Podocopida</taxon>
        <taxon>Cypridocopina</taxon>
        <taxon>Cypridoidea</taxon>
        <taxon>Cyprididae</taxon>
        <taxon>Notodromas</taxon>
    </lineage>
</organism>
<dbReference type="EMBL" id="OA882867">
    <property type="protein sequence ID" value="CAD7277203.1"/>
    <property type="molecule type" value="Genomic_DNA"/>
</dbReference>
<name>A0A7R9BNF3_9CRUS</name>
<evidence type="ECO:0000313" key="3">
    <source>
        <dbReference type="Proteomes" id="UP000678499"/>
    </source>
</evidence>
<dbReference type="Proteomes" id="UP000678499">
    <property type="component" value="Unassembled WGS sequence"/>
</dbReference>
<gene>
    <name evidence="2" type="ORF">NMOB1V02_LOCUS4939</name>
</gene>
<evidence type="ECO:0000313" key="2">
    <source>
        <dbReference type="EMBL" id="CAD7277203.1"/>
    </source>
</evidence>
<accession>A0A7R9BNF3</accession>
<sequence length="157" mass="17610">MSELMNSQSVEMSSFFLAQRYLFYSGGVCSRKVYLFARRFHLFPSFFPQSAMEGVEDLTFDARHKGGDVDCHDMISTSGVEELTLIAIRRLLAPNDPGKVTSTDAGGSRHLESMTSFVTESEPRHKSDPWSSIDPIKVRSIGNFDSGNTVSKYQRKL</sequence>
<keyword evidence="3" id="KW-1185">Reference proteome</keyword>
<dbReference type="AlphaFoldDB" id="A0A7R9BNF3"/>
<feature type="region of interest" description="Disordered" evidence="1">
    <location>
        <begin position="115"/>
        <end position="135"/>
    </location>
</feature>
<evidence type="ECO:0000256" key="1">
    <source>
        <dbReference type="SAM" id="MobiDB-lite"/>
    </source>
</evidence>
<proteinExistence type="predicted"/>
<protein>
    <submittedName>
        <fullName evidence="2">Uncharacterized protein</fullName>
    </submittedName>
</protein>
<reference evidence="2" key="1">
    <citation type="submission" date="2020-11" db="EMBL/GenBank/DDBJ databases">
        <authorList>
            <person name="Tran Van P."/>
        </authorList>
    </citation>
    <scope>NUCLEOTIDE SEQUENCE</scope>
</reference>